<organism evidence="1">
    <name type="scientific">Anguilla anguilla</name>
    <name type="common">European freshwater eel</name>
    <name type="synonym">Muraena anguilla</name>
    <dbReference type="NCBI Taxonomy" id="7936"/>
    <lineage>
        <taxon>Eukaryota</taxon>
        <taxon>Metazoa</taxon>
        <taxon>Chordata</taxon>
        <taxon>Craniata</taxon>
        <taxon>Vertebrata</taxon>
        <taxon>Euteleostomi</taxon>
        <taxon>Actinopterygii</taxon>
        <taxon>Neopterygii</taxon>
        <taxon>Teleostei</taxon>
        <taxon>Anguilliformes</taxon>
        <taxon>Anguillidae</taxon>
        <taxon>Anguilla</taxon>
    </lineage>
</organism>
<evidence type="ECO:0000313" key="1">
    <source>
        <dbReference type="EMBL" id="JAH57065.1"/>
    </source>
</evidence>
<accession>A0A0E9TVX1</accession>
<dbReference type="EMBL" id="GBXM01051512">
    <property type="protein sequence ID" value="JAH57065.1"/>
    <property type="molecule type" value="Transcribed_RNA"/>
</dbReference>
<sequence>MISYSVMWGLRGPLLRKLKAIGEMR</sequence>
<dbReference type="AlphaFoldDB" id="A0A0E9TVX1"/>
<reference evidence="1" key="2">
    <citation type="journal article" date="2015" name="Fish Shellfish Immunol.">
        <title>Early steps in the European eel (Anguilla anguilla)-Vibrio vulnificus interaction in the gills: Role of the RtxA13 toxin.</title>
        <authorList>
            <person name="Callol A."/>
            <person name="Pajuelo D."/>
            <person name="Ebbesson L."/>
            <person name="Teles M."/>
            <person name="MacKenzie S."/>
            <person name="Amaro C."/>
        </authorList>
    </citation>
    <scope>NUCLEOTIDE SEQUENCE</scope>
</reference>
<name>A0A0E9TVX1_ANGAN</name>
<proteinExistence type="predicted"/>
<reference evidence="1" key="1">
    <citation type="submission" date="2014-11" db="EMBL/GenBank/DDBJ databases">
        <authorList>
            <person name="Amaro Gonzalez C."/>
        </authorList>
    </citation>
    <scope>NUCLEOTIDE SEQUENCE</scope>
</reference>
<protein>
    <submittedName>
        <fullName evidence="1">Uncharacterized protein</fullName>
    </submittedName>
</protein>